<reference evidence="11" key="1">
    <citation type="submission" date="2016-04" db="UniProtKB">
        <authorList>
            <consortium name="WormBaseParasite"/>
        </authorList>
    </citation>
    <scope>IDENTIFICATION</scope>
</reference>
<dbReference type="InterPro" id="IPR000237">
    <property type="entry name" value="GRIP_dom"/>
</dbReference>
<evidence type="ECO:0000313" key="8">
    <source>
        <dbReference type="EMBL" id="VDN60494.1"/>
    </source>
</evidence>
<keyword evidence="3" id="KW-0963">Cytoplasm</keyword>
<dbReference type="STRING" id="318479.A0A158Q602"/>
<keyword evidence="10" id="KW-1185">Reference proteome</keyword>
<dbReference type="EMBL" id="UYYG01001218">
    <property type="protein sequence ID" value="VDN60494.1"/>
    <property type="molecule type" value="Genomic_DNA"/>
</dbReference>
<proteinExistence type="predicted"/>
<dbReference type="Proteomes" id="UP000274756">
    <property type="component" value="Unassembled WGS sequence"/>
</dbReference>
<dbReference type="SMART" id="SM00755">
    <property type="entry name" value="Grip"/>
    <property type="match status" value="1"/>
</dbReference>
<evidence type="ECO:0000256" key="2">
    <source>
        <dbReference type="ARBA" id="ARBA00004496"/>
    </source>
</evidence>
<dbReference type="PROSITE" id="PS50913">
    <property type="entry name" value="GRIP"/>
    <property type="match status" value="1"/>
</dbReference>
<feature type="coiled-coil region" evidence="6">
    <location>
        <begin position="384"/>
        <end position="483"/>
    </location>
</feature>
<protein>
    <submittedName>
        <fullName evidence="11">GRIP domain-containing protein</fullName>
    </submittedName>
</protein>
<dbReference type="PANTHER" id="PTHR23157:SF25">
    <property type="entry name" value="GRIP AND COILED-COIL DOMAIN-CONTAINING PROTEIN 1"/>
    <property type="match status" value="1"/>
</dbReference>
<evidence type="ECO:0000313" key="11">
    <source>
        <dbReference type="WBParaSite" id="DME_0000873401-mRNA-1"/>
    </source>
</evidence>
<accession>A0A158Q602</accession>
<sequence>MLRGSDRISRSELLKQVGEQKQQLALYEKKLKDIIRAFKSLNAEKEALQTTIEALGIADAVNGSEVGETNESKTSIAVSEDRLEELKRSLLVLITENKRRETALQADKKALLELRAKLIRIEEDRERELIDHGSVLAEMQQRFAREKSTNEQIKKQFAELYKKLHEKDALPMQMENSLKELQSDLDKAKDDVEFWKKKAEKIPTIQMLESELQNIKKGSELEIQELKLKLSNASDTEKESRLQKLEERLKEITSSLGNLERTRIKNEQIIKDLRKKNAMLKKENEILSQSSVQKEVESLDLETLKQKTLHLIEMIRNRNGGVNFYETIGVKESSNDSKYEELKEEFELYKLKAQSVLRSRNISLGEDGLPSVSSLPKVDECSSCASAEIELHNLRSAVASLHEKLYGIEIDHANAKNDYEEKCTELQKTIVELQASQIKTVNCLRQQMQQKISEMEAEMQKQRVRTLDILAEKEKELEIAKNQRVVSNDPIDPPQRELVRKKPSLEFSESSNAIEKPATVFNSCASLAAYGRAASETESYSSVMDEHPLERLSEKKYSLANMTNTVEAKNIFYEQQLAIKEKEIIDLSSAIRMAEMTIRDLQQSSITKDLQHFEIIGKLKDEIRILEGKLNFHTSDAHMEYLRNVFIQLLHCESYSKRKHILKAIGTVLKLSIVEMRLIDKHTV</sequence>
<dbReference type="OrthoDB" id="9898580at2759"/>
<evidence type="ECO:0000256" key="5">
    <source>
        <dbReference type="ARBA" id="ARBA00023136"/>
    </source>
</evidence>
<dbReference type="PANTHER" id="PTHR23157">
    <property type="entry name" value="GRIP AND COILED-COIL DOMAIN-CONTAINING PROTEIN 1"/>
    <property type="match status" value="1"/>
</dbReference>
<dbReference type="GO" id="GO:0005794">
    <property type="term" value="C:Golgi apparatus"/>
    <property type="evidence" value="ECO:0007669"/>
    <property type="project" value="TreeGrafter"/>
</dbReference>
<organism evidence="9 11">
    <name type="scientific">Dracunculus medinensis</name>
    <name type="common">Guinea worm</name>
    <dbReference type="NCBI Taxonomy" id="318479"/>
    <lineage>
        <taxon>Eukaryota</taxon>
        <taxon>Metazoa</taxon>
        <taxon>Ecdysozoa</taxon>
        <taxon>Nematoda</taxon>
        <taxon>Chromadorea</taxon>
        <taxon>Rhabditida</taxon>
        <taxon>Spirurina</taxon>
        <taxon>Dracunculoidea</taxon>
        <taxon>Dracunculidae</taxon>
        <taxon>Dracunculus</taxon>
    </lineage>
</organism>
<feature type="coiled-coil region" evidence="6">
    <location>
        <begin position="10"/>
        <end position="51"/>
    </location>
</feature>
<reference evidence="8 10" key="2">
    <citation type="submission" date="2018-11" db="EMBL/GenBank/DDBJ databases">
        <authorList>
            <consortium name="Pathogen Informatics"/>
        </authorList>
    </citation>
    <scope>NUCLEOTIDE SEQUENCE [LARGE SCALE GENOMIC DNA]</scope>
</reference>
<dbReference type="Proteomes" id="UP000038040">
    <property type="component" value="Unplaced"/>
</dbReference>
<name>A0A158Q602_DRAME</name>
<dbReference type="Pfam" id="PF01465">
    <property type="entry name" value="GRIP"/>
    <property type="match status" value="1"/>
</dbReference>
<evidence type="ECO:0000313" key="9">
    <source>
        <dbReference type="Proteomes" id="UP000038040"/>
    </source>
</evidence>
<dbReference type="InterPro" id="IPR051952">
    <property type="entry name" value="Golgi-autophagy_related"/>
</dbReference>
<feature type="coiled-coil region" evidence="6">
    <location>
        <begin position="104"/>
        <end position="290"/>
    </location>
</feature>
<keyword evidence="4 6" id="KW-0175">Coiled coil</keyword>
<evidence type="ECO:0000256" key="1">
    <source>
        <dbReference type="ARBA" id="ARBA00004184"/>
    </source>
</evidence>
<feature type="domain" description="GRIP" evidence="7">
    <location>
        <begin position="632"/>
        <end position="682"/>
    </location>
</feature>
<dbReference type="AlphaFoldDB" id="A0A158Q602"/>
<comment type="subcellular location">
    <subcellularLocation>
        <location evidence="2">Cytoplasm</location>
    </subcellularLocation>
    <subcellularLocation>
        <location evidence="1">Endomembrane system</location>
        <topology evidence="1">Peripheral membrane protein</topology>
    </subcellularLocation>
</comment>
<evidence type="ECO:0000313" key="10">
    <source>
        <dbReference type="Proteomes" id="UP000274756"/>
    </source>
</evidence>
<keyword evidence="5" id="KW-0472">Membrane</keyword>
<evidence type="ECO:0000256" key="4">
    <source>
        <dbReference type="ARBA" id="ARBA00023054"/>
    </source>
</evidence>
<evidence type="ECO:0000259" key="7">
    <source>
        <dbReference type="PROSITE" id="PS50913"/>
    </source>
</evidence>
<evidence type="ECO:0000256" key="3">
    <source>
        <dbReference type="ARBA" id="ARBA00022490"/>
    </source>
</evidence>
<gene>
    <name evidence="8" type="ORF">DME_LOCUS10467</name>
</gene>
<evidence type="ECO:0000256" key="6">
    <source>
        <dbReference type="SAM" id="Coils"/>
    </source>
</evidence>
<dbReference type="WBParaSite" id="DME_0000873401-mRNA-1">
    <property type="protein sequence ID" value="DME_0000873401-mRNA-1"/>
    <property type="gene ID" value="DME_0000873401"/>
</dbReference>